<dbReference type="SUPFAM" id="SSF53254">
    <property type="entry name" value="Phosphoglycerate mutase-like"/>
    <property type="match status" value="1"/>
</dbReference>
<dbReference type="SMART" id="SM00855">
    <property type="entry name" value="PGAM"/>
    <property type="match status" value="1"/>
</dbReference>
<name>A0A1H4VES1_9ACTN</name>
<dbReference type="InterPro" id="IPR029033">
    <property type="entry name" value="His_PPase_superfam"/>
</dbReference>
<dbReference type="Proteomes" id="UP000198742">
    <property type="component" value="Unassembled WGS sequence"/>
</dbReference>
<protein>
    <submittedName>
        <fullName evidence="1">Probable phosphoglycerate mutase</fullName>
    </submittedName>
</protein>
<organism evidence="1 2">
    <name type="scientific">Nocardioides exalbidus</name>
    <dbReference type="NCBI Taxonomy" id="402596"/>
    <lineage>
        <taxon>Bacteria</taxon>
        <taxon>Bacillati</taxon>
        <taxon>Actinomycetota</taxon>
        <taxon>Actinomycetes</taxon>
        <taxon>Propionibacteriales</taxon>
        <taxon>Nocardioidaceae</taxon>
        <taxon>Nocardioides</taxon>
    </lineage>
</organism>
<dbReference type="AlphaFoldDB" id="A0A1H4VES1"/>
<gene>
    <name evidence="1" type="ORF">SAMN04489844_2995</name>
</gene>
<dbReference type="Pfam" id="PF00300">
    <property type="entry name" value="His_Phos_1"/>
    <property type="match status" value="1"/>
</dbReference>
<dbReference type="EMBL" id="FNRT01000002">
    <property type="protein sequence ID" value="SEC79088.1"/>
    <property type="molecule type" value="Genomic_DNA"/>
</dbReference>
<keyword evidence="2" id="KW-1185">Reference proteome</keyword>
<evidence type="ECO:0000313" key="1">
    <source>
        <dbReference type="EMBL" id="SEC79088.1"/>
    </source>
</evidence>
<dbReference type="GO" id="GO:0016791">
    <property type="term" value="F:phosphatase activity"/>
    <property type="evidence" value="ECO:0007669"/>
    <property type="project" value="TreeGrafter"/>
</dbReference>
<dbReference type="PANTHER" id="PTHR48100:SF1">
    <property type="entry name" value="HISTIDINE PHOSPHATASE FAMILY PROTEIN-RELATED"/>
    <property type="match status" value="1"/>
</dbReference>
<evidence type="ECO:0000313" key="2">
    <source>
        <dbReference type="Proteomes" id="UP000198742"/>
    </source>
</evidence>
<reference evidence="2" key="1">
    <citation type="submission" date="2016-10" db="EMBL/GenBank/DDBJ databases">
        <authorList>
            <person name="Varghese N."/>
            <person name="Submissions S."/>
        </authorList>
    </citation>
    <scope>NUCLEOTIDE SEQUENCE [LARGE SCALE GENOMIC DNA]</scope>
    <source>
        <strain evidence="2">DSM 22017</strain>
    </source>
</reference>
<dbReference type="OrthoDB" id="9793115at2"/>
<proteinExistence type="predicted"/>
<dbReference type="GO" id="GO:0005737">
    <property type="term" value="C:cytoplasm"/>
    <property type="evidence" value="ECO:0007669"/>
    <property type="project" value="TreeGrafter"/>
</dbReference>
<dbReference type="Gene3D" id="3.40.50.1240">
    <property type="entry name" value="Phosphoglycerate mutase-like"/>
    <property type="match status" value="1"/>
</dbReference>
<dbReference type="CDD" id="cd07067">
    <property type="entry name" value="HP_PGM_like"/>
    <property type="match status" value="1"/>
</dbReference>
<sequence length="203" mass="21275">MADAQVSRVVVARHGEALYESELLSDAGGWLSPQGRVQAVGLAEQLAGERITRVCTSDMSRAVQTGEIVAARLEVDVVVRKGIREFGVGAAAGTTGVPDPFAGTFAAWVSGDLSARIPGGESGDEVVARWTSVLEEVADEHRDGTALVVSHGGVMSMVLPLLATNLDPGHARDRPIPNCGSAVVERQAGRWVARSWLGDQLAP</sequence>
<dbReference type="RefSeq" id="WP_090969809.1">
    <property type="nucleotide sequence ID" value="NZ_FNRT01000002.1"/>
</dbReference>
<dbReference type="InterPro" id="IPR050275">
    <property type="entry name" value="PGM_Phosphatase"/>
</dbReference>
<dbReference type="STRING" id="402596.SAMN04489844_2995"/>
<dbReference type="PANTHER" id="PTHR48100">
    <property type="entry name" value="BROAD-SPECIFICITY PHOSPHATASE YOR283W-RELATED"/>
    <property type="match status" value="1"/>
</dbReference>
<accession>A0A1H4VES1</accession>
<dbReference type="InterPro" id="IPR013078">
    <property type="entry name" value="His_Pase_superF_clade-1"/>
</dbReference>